<dbReference type="Proteomes" id="UP001152607">
    <property type="component" value="Unassembled WGS sequence"/>
</dbReference>
<dbReference type="CDD" id="cd15488">
    <property type="entry name" value="Tm-1-like"/>
    <property type="match status" value="1"/>
</dbReference>
<name>A0A9W4XHK8_9PLEO</name>
<dbReference type="Gene3D" id="3.40.50.12020">
    <property type="entry name" value="Uncharacterised protein family UPF0261, NN domain"/>
    <property type="match status" value="1"/>
</dbReference>
<proteinExistence type="predicted"/>
<feature type="domain" description="UPF0261" evidence="1">
    <location>
        <begin position="4"/>
        <end position="177"/>
    </location>
</feature>
<keyword evidence="4" id="KW-1185">Reference proteome</keyword>
<dbReference type="InterPro" id="IPR008322">
    <property type="entry name" value="UPF0261"/>
</dbReference>
<dbReference type="PANTHER" id="PTHR31862:SF1">
    <property type="entry name" value="UPF0261 DOMAIN PROTEIN (AFU_ORTHOLOGUE AFUA_1G10120)"/>
    <property type="match status" value="1"/>
</dbReference>
<dbReference type="PANTHER" id="PTHR31862">
    <property type="entry name" value="UPF0261 DOMAIN PROTEIN (AFU_ORTHOLOGUE AFUA_1G10120)"/>
    <property type="match status" value="1"/>
</dbReference>
<comment type="caution">
    <text evidence="3">The sequence shown here is derived from an EMBL/GenBank/DDBJ whole genome shotgun (WGS) entry which is preliminary data.</text>
</comment>
<dbReference type="InterPro" id="IPR044122">
    <property type="entry name" value="UPF0261_N"/>
</dbReference>
<dbReference type="Gene3D" id="3.40.50.12030">
    <property type="entry name" value="Uncharacterised protein family UPF0261, NC domain"/>
    <property type="match status" value="1"/>
</dbReference>
<dbReference type="NCBIfam" id="NF002674">
    <property type="entry name" value="PRK02399.1-2"/>
    <property type="match status" value="1"/>
</dbReference>
<evidence type="ECO:0000259" key="2">
    <source>
        <dbReference type="Pfam" id="PF23189"/>
    </source>
</evidence>
<dbReference type="Pfam" id="PF06792">
    <property type="entry name" value="UPF0261"/>
    <property type="match status" value="1"/>
</dbReference>
<evidence type="ECO:0000313" key="3">
    <source>
        <dbReference type="EMBL" id="CAI6274125.1"/>
    </source>
</evidence>
<dbReference type="InterPro" id="IPR056778">
    <property type="entry name" value="UPF0261_C"/>
</dbReference>
<accession>A0A9W4XHK8</accession>
<reference evidence="3" key="1">
    <citation type="submission" date="2023-01" db="EMBL/GenBank/DDBJ databases">
        <authorList>
            <person name="Van Ghelder C."/>
            <person name="Rancurel C."/>
        </authorList>
    </citation>
    <scope>NUCLEOTIDE SEQUENCE</scope>
    <source>
        <strain evidence="3">CNCM I-4278</strain>
    </source>
</reference>
<sequence length="414" mass="44028">MAGVLLLGTCDTKLDELLFLRDAIKKSSPAVHVVLIDVGRQPVEHEAITYTQKQLLKDHGESKDLGDLPRGEVIKFMANCATKPVKQLYERGDVHGIISAGGSGGTSLASTVMRDALPLGFPKLIVSTVASGDTGPIVEETDITLMYSVVDVAGLNQLLKNVLSNAGAAIAGMATSYYSRKTSESSPSTKRVGVTMFGVTTPAVDAIRTHLESKYKIETYVFHATGHGGKAMERLIREGGLDAVLDLTTTEICDNLTGGVMSAGPTRLDAALEAGIPNIISVGATDMTNFGPRTTVPEKYEDRLLYEHNPVVTLMRTSREEAKAVGEFIAQKIKGSMNKGITTQVWLPKGGVSMISEPGGPFADAEADNALFDAIKTGLAHTAIRVVDDKRAINDPGFAIDIAEALVEEMGIDD</sequence>
<dbReference type="InterPro" id="IPR051353">
    <property type="entry name" value="Tobamovirus_resist_UPF0261"/>
</dbReference>
<dbReference type="OrthoDB" id="10264588at2759"/>
<evidence type="ECO:0000259" key="1">
    <source>
        <dbReference type="Pfam" id="PF06792"/>
    </source>
</evidence>
<dbReference type="Pfam" id="PF23189">
    <property type="entry name" value="UPF0261_C"/>
    <property type="match status" value="1"/>
</dbReference>
<dbReference type="EMBL" id="CAOQHR010000001">
    <property type="protein sequence ID" value="CAI6274125.1"/>
    <property type="molecule type" value="Genomic_DNA"/>
</dbReference>
<organism evidence="3 4">
    <name type="scientific">Periconia digitata</name>
    <dbReference type="NCBI Taxonomy" id="1303443"/>
    <lineage>
        <taxon>Eukaryota</taxon>
        <taxon>Fungi</taxon>
        <taxon>Dikarya</taxon>
        <taxon>Ascomycota</taxon>
        <taxon>Pezizomycotina</taxon>
        <taxon>Dothideomycetes</taxon>
        <taxon>Pleosporomycetidae</taxon>
        <taxon>Pleosporales</taxon>
        <taxon>Massarineae</taxon>
        <taxon>Periconiaceae</taxon>
        <taxon>Periconia</taxon>
    </lineage>
</organism>
<evidence type="ECO:0000313" key="4">
    <source>
        <dbReference type="Proteomes" id="UP001152607"/>
    </source>
</evidence>
<feature type="domain" description="UPF0261" evidence="2">
    <location>
        <begin position="190"/>
        <end position="408"/>
    </location>
</feature>
<protein>
    <submittedName>
        <fullName evidence="3">Uncharacterized protein</fullName>
    </submittedName>
</protein>
<dbReference type="AlphaFoldDB" id="A0A9W4XHK8"/>
<gene>
    <name evidence="3" type="ORF">PDIGIT_LOCUS1843</name>
</gene>
<dbReference type="PIRSF" id="PIRSF033271">
    <property type="entry name" value="UCP033271"/>
    <property type="match status" value="1"/>
</dbReference>